<dbReference type="InterPro" id="IPR001387">
    <property type="entry name" value="Cro/C1-type_HTH"/>
</dbReference>
<name>A0A2W4QI62_9GAMM</name>
<dbReference type="Gene3D" id="1.10.260.40">
    <property type="entry name" value="lambda repressor-like DNA-binding domains"/>
    <property type="match status" value="1"/>
</dbReference>
<gene>
    <name evidence="2" type="ORF">DM484_25340</name>
</gene>
<dbReference type="GO" id="GO:0003677">
    <property type="term" value="F:DNA binding"/>
    <property type="evidence" value="ECO:0007669"/>
    <property type="project" value="InterPro"/>
</dbReference>
<evidence type="ECO:0000313" key="3">
    <source>
        <dbReference type="Proteomes" id="UP000249396"/>
    </source>
</evidence>
<organism evidence="2 3">
    <name type="scientific">Candidatus Methylumidiphilus alinenensis</name>
    <dbReference type="NCBI Taxonomy" id="2202197"/>
    <lineage>
        <taxon>Bacteria</taxon>
        <taxon>Pseudomonadati</taxon>
        <taxon>Pseudomonadota</taxon>
        <taxon>Gammaproteobacteria</taxon>
        <taxon>Methylococcales</taxon>
        <taxon>Candidatus Methylumidiphilus</taxon>
    </lineage>
</organism>
<comment type="caution">
    <text evidence="2">The sequence shown here is derived from an EMBL/GenBank/DDBJ whole genome shotgun (WGS) entry which is preliminary data.</text>
</comment>
<accession>A0A2W4QI62</accession>
<dbReference type="EMBL" id="QJPH01000506">
    <property type="protein sequence ID" value="PZN71875.1"/>
    <property type="molecule type" value="Genomic_DNA"/>
</dbReference>
<dbReference type="InterPro" id="IPR010982">
    <property type="entry name" value="Lambda_DNA-bd_dom_sf"/>
</dbReference>
<evidence type="ECO:0000259" key="1">
    <source>
        <dbReference type="PROSITE" id="PS50943"/>
    </source>
</evidence>
<dbReference type="SMART" id="SM00530">
    <property type="entry name" value="HTH_XRE"/>
    <property type="match status" value="1"/>
</dbReference>
<evidence type="ECO:0000313" key="2">
    <source>
        <dbReference type="EMBL" id="PZN71875.1"/>
    </source>
</evidence>
<feature type="domain" description="HTH cro/C1-type" evidence="1">
    <location>
        <begin position="16"/>
        <end position="69"/>
    </location>
</feature>
<dbReference type="AlphaFoldDB" id="A0A2W4QI62"/>
<proteinExistence type="predicted"/>
<sequence>MNATTLEALDTFGKRLKYAMKLRGASQAELAGVIGLKQQAVFLLCKEKSKGTKHAFAIARYLRADPEWLILGSGRPPGGIDSETGQSQDDLFAYGLLTSQERELLAHFRGLTKAQRDEEALKVEKMARLNKEMVAELSKMLK</sequence>
<dbReference type="Proteomes" id="UP000249396">
    <property type="component" value="Unassembled WGS sequence"/>
</dbReference>
<dbReference type="CDD" id="cd00093">
    <property type="entry name" value="HTH_XRE"/>
    <property type="match status" value="1"/>
</dbReference>
<protein>
    <recommendedName>
        <fullName evidence="1">HTH cro/C1-type domain-containing protein</fullName>
    </recommendedName>
</protein>
<reference evidence="2 3" key="1">
    <citation type="journal article" date="2018" name="Aquat. Microb. Ecol.">
        <title>Gammaproteobacterial methanotrophs dominate.</title>
        <authorList>
            <person name="Rissanen A.J."/>
            <person name="Saarenheimo J."/>
            <person name="Tiirola M."/>
            <person name="Peura S."/>
            <person name="Aalto S.L."/>
            <person name="Karvinen A."/>
            <person name="Nykanen H."/>
        </authorList>
    </citation>
    <scope>NUCLEOTIDE SEQUENCE [LARGE SCALE GENOMIC DNA]</scope>
    <source>
        <strain evidence="2">AMbin10</strain>
    </source>
</reference>
<dbReference type="PROSITE" id="PS50943">
    <property type="entry name" value="HTH_CROC1"/>
    <property type="match status" value="1"/>
</dbReference>
<dbReference type="SUPFAM" id="SSF47413">
    <property type="entry name" value="lambda repressor-like DNA-binding domains"/>
    <property type="match status" value="1"/>
</dbReference>